<sequence>MVLLVSLSLVVSMKITPLSNIFTQLISPMHLMVKHVSMRILKNLSLDKLMIMNQFVFMDIVKNSREESKMLNVLLINFLKMLKSLMILVNVSKSILNVMLDLSYSKREHMFVFSMLSKFLKCVNPRKN</sequence>
<evidence type="ECO:0000313" key="2">
    <source>
        <dbReference type="Proteomes" id="UP000002037"/>
    </source>
</evidence>
<dbReference type="HOGENOM" id="CLU_1959284_0_0_1"/>
<dbReference type="AlphaFoldDB" id="C5MBU3"/>
<dbReference type="RefSeq" id="XP_002549238.1">
    <property type="nucleotide sequence ID" value="XM_002549192.1"/>
</dbReference>
<dbReference type="KEGG" id="ctp:CTRG_03535"/>
<dbReference type="Proteomes" id="UP000002037">
    <property type="component" value="Unassembled WGS sequence"/>
</dbReference>
<dbReference type="GeneID" id="8297388"/>
<name>C5MBU3_CANTT</name>
<accession>C5MBU3</accession>
<protein>
    <submittedName>
        <fullName evidence="1">Uncharacterized protein</fullName>
    </submittedName>
</protein>
<gene>
    <name evidence="1" type="ORF">CTRG_03535</name>
</gene>
<keyword evidence="2" id="KW-1185">Reference proteome</keyword>
<reference evidence="1 2" key="1">
    <citation type="journal article" date="2009" name="Nature">
        <title>Evolution of pathogenicity and sexual reproduction in eight Candida genomes.</title>
        <authorList>
            <person name="Butler G."/>
            <person name="Rasmussen M.D."/>
            <person name="Lin M.F."/>
            <person name="Santos M.A."/>
            <person name="Sakthikumar S."/>
            <person name="Munro C.A."/>
            <person name="Rheinbay E."/>
            <person name="Grabherr M."/>
            <person name="Forche A."/>
            <person name="Reedy J.L."/>
            <person name="Agrafioti I."/>
            <person name="Arnaud M.B."/>
            <person name="Bates S."/>
            <person name="Brown A.J."/>
            <person name="Brunke S."/>
            <person name="Costanzo M.C."/>
            <person name="Fitzpatrick D.A."/>
            <person name="de Groot P.W."/>
            <person name="Harris D."/>
            <person name="Hoyer L.L."/>
            <person name="Hube B."/>
            <person name="Klis F.M."/>
            <person name="Kodira C."/>
            <person name="Lennard N."/>
            <person name="Logue M.E."/>
            <person name="Martin R."/>
            <person name="Neiman A.M."/>
            <person name="Nikolaou E."/>
            <person name="Quail M.A."/>
            <person name="Quinn J."/>
            <person name="Santos M.C."/>
            <person name="Schmitzberger F.F."/>
            <person name="Sherlock G."/>
            <person name="Shah P."/>
            <person name="Silverstein K.A."/>
            <person name="Skrzypek M.S."/>
            <person name="Soll D."/>
            <person name="Staggs R."/>
            <person name="Stansfield I."/>
            <person name="Stumpf M.P."/>
            <person name="Sudbery P.E."/>
            <person name="Srikantha T."/>
            <person name="Zeng Q."/>
            <person name="Berman J."/>
            <person name="Berriman M."/>
            <person name="Heitman J."/>
            <person name="Gow N.A."/>
            <person name="Lorenz M.C."/>
            <person name="Birren B.W."/>
            <person name="Kellis M."/>
            <person name="Cuomo C.A."/>
        </authorList>
    </citation>
    <scope>NUCLEOTIDE SEQUENCE [LARGE SCALE GENOMIC DNA]</scope>
    <source>
        <strain evidence="2">ATCC MYA-3404 / T1</strain>
    </source>
</reference>
<evidence type="ECO:0000313" key="1">
    <source>
        <dbReference type="EMBL" id="EER33110.1"/>
    </source>
</evidence>
<proteinExistence type="predicted"/>
<dbReference type="EMBL" id="GG692398">
    <property type="protein sequence ID" value="EER33110.1"/>
    <property type="molecule type" value="Genomic_DNA"/>
</dbReference>
<dbReference type="VEuPathDB" id="FungiDB:CTRG_03535"/>
<organism evidence="1 2">
    <name type="scientific">Candida tropicalis (strain ATCC MYA-3404 / T1)</name>
    <name type="common">Yeast</name>
    <dbReference type="NCBI Taxonomy" id="294747"/>
    <lineage>
        <taxon>Eukaryota</taxon>
        <taxon>Fungi</taxon>
        <taxon>Dikarya</taxon>
        <taxon>Ascomycota</taxon>
        <taxon>Saccharomycotina</taxon>
        <taxon>Pichiomycetes</taxon>
        <taxon>Debaryomycetaceae</taxon>
        <taxon>Candida/Lodderomyces clade</taxon>
        <taxon>Candida</taxon>
    </lineage>
</organism>